<dbReference type="KEGG" id="bmx:BMS_1914"/>
<dbReference type="InterPro" id="IPR011055">
    <property type="entry name" value="Dup_hybrid_motif"/>
</dbReference>
<dbReference type="GO" id="GO:0046872">
    <property type="term" value="F:metal ion binding"/>
    <property type="evidence" value="ECO:0007669"/>
    <property type="project" value="UniProtKB-KW"/>
</dbReference>
<evidence type="ECO:0000256" key="3">
    <source>
        <dbReference type="ARBA" id="ARBA00022670"/>
    </source>
</evidence>
<dbReference type="GO" id="GO:0006508">
    <property type="term" value="P:proteolysis"/>
    <property type="evidence" value="ECO:0007669"/>
    <property type="project" value="UniProtKB-KW"/>
</dbReference>
<protein>
    <submittedName>
        <fullName evidence="12">M23/M37 peptidase-family protein</fullName>
    </submittedName>
</protein>
<dbReference type="Pfam" id="PF19425">
    <property type="entry name" value="Csd3_N2"/>
    <property type="match status" value="1"/>
</dbReference>
<keyword evidence="7" id="KW-0862">Zinc</keyword>
<keyword evidence="13" id="KW-1185">Reference proteome</keyword>
<dbReference type="Gene3D" id="3.10.450.350">
    <property type="match status" value="1"/>
</dbReference>
<dbReference type="AlphaFoldDB" id="E1X2G3"/>
<feature type="chain" id="PRO_5003154700" evidence="9">
    <location>
        <begin position="22"/>
        <end position="443"/>
    </location>
</feature>
<dbReference type="Proteomes" id="UP000008963">
    <property type="component" value="Chromosome"/>
</dbReference>
<dbReference type="HOGENOM" id="CLU_026846_4_1_7"/>
<dbReference type="InterPro" id="IPR045834">
    <property type="entry name" value="Csd3_N2"/>
</dbReference>
<comment type="subcellular location">
    <subcellularLocation>
        <location evidence="2">Cell envelope</location>
    </subcellularLocation>
</comment>
<evidence type="ECO:0000259" key="11">
    <source>
        <dbReference type="Pfam" id="PF19425"/>
    </source>
</evidence>
<accession>E1X2G3</accession>
<sequence>MLYSNMLKLLIILLVSSGLVSCDQSPQRPIGTTNSSISPLRPANDSITIKKGEVKSGQGLFQALKSISIENVWALKLINQLRDEVEFSKIKVGDKLEATFKNEELIKFSFSQNPVETHTVTYDKKQDKWEYSLETLETFWRPRTLEGELRPDSTLEGDLIAEGLDRSVVNEVVNVLLCKVNFRMNARKGDRYKVLLSEQIFEQRVVGTKVLFTSYEGKRAGKHEAFFYEDQEKGSTYTAHYTENGQALINSGLRYPLSRLHIRSSYGWRTHPVTGRRAMHRGVDLRGRVGEKVHAVAAGKVVISSYNKYAGNKVGIRHKDGSTSYYYHLSKRGVKVGQWVRSHQVIGRVGATGRVTGAHLHFGFKRPNGRWMDPLNKRMIATPKLSGEKFSKLTFQIAMIRGTLADLEMSKQSKYLVARINDLNILPEREDKLAKLTNFITEL</sequence>
<evidence type="ECO:0000313" key="12">
    <source>
        <dbReference type="EMBL" id="CBW26730.1"/>
    </source>
</evidence>
<dbReference type="CDD" id="cd12797">
    <property type="entry name" value="M23_peptidase"/>
    <property type="match status" value="1"/>
</dbReference>
<evidence type="ECO:0000256" key="1">
    <source>
        <dbReference type="ARBA" id="ARBA00001947"/>
    </source>
</evidence>
<evidence type="ECO:0000259" key="10">
    <source>
        <dbReference type="Pfam" id="PF01551"/>
    </source>
</evidence>
<dbReference type="GO" id="GO:0030313">
    <property type="term" value="C:cell envelope"/>
    <property type="evidence" value="ECO:0007669"/>
    <property type="project" value="UniProtKB-SubCell"/>
</dbReference>
<keyword evidence="5 9" id="KW-0732">Signal</keyword>
<organism evidence="12 13">
    <name type="scientific">Halobacteriovorax marinus (strain ATCC BAA-682 / DSM 15412 / SJ)</name>
    <name type="common">Bacteriovorax marinus</name>
    <dbReference type="NCBI Taxonomy" id="862908"/>
    <lineage>
        <taxon>Bacteria</taxon>
        <taxon>Pseudomonadati</taxon>
        <taxon>Bdellovibrionota</taxon>
        <taxon>Bacteriovoracia</taxon>
        <taxon>Bacteriovoracales</taxon>
        <taxon>Halobacteriovoraceae</taxon>
        <taxon>Halobacteriovorax</taxon>
    </lineage>
</organism>
<evidence type="ECO:0000256" key="8">
    <source>
        <dbReference type="ARBA" id="ARBA00023049"/>
    </source>
</evidence>
<dbReference type="InterPro" id="IPR050570">
    <property type="entry name" value="Cell_wall_metabolism_enzyme"/>
</dbReference>
<evidence type="ECO:0000256" key="9">
    <source>
        <dbReference type="SAM" id="SignalP"/>
    </source>
</evidence>
<dbReference type="Gene3D" id="2.70.70.10">
    <property type="entry name" value="Glucose Permease (Domain IIA)"/>
    <property type="match status" value="1"/>
</dbReference>
<dbReference type="PANTHER" id="PTHR21666:SF289">
    <property type="entry name" value="L-ALA--D-GLU ENDOPEPTIDASE"/>
    <property type="match status" value="1"/>
</dbReference>
<dbReference type="eggNOG" id="COG0739">
    <property type="taxonomic scope" value="Bacteria"/>
</dbReference>
<evidence type="ECO:0000256" key="7">
    <source>
        <dbReference type="ARBA" id="ARBA00022833"/>
    </source>
</evidence>
<dbReference type="SUPFAM" id="SSF51261">
    <property type="entry name" value="Duplicated hybrid motif"/>
    <property type="match status" value="1"/>
</dbReference>
<dbReference type="EMBL" id="FQ312005">
    <property type="protein sequence ID" value="CBW26730.1"/>
    <property type="molecule type" value="Genomic_DNA"/>
</dbReference>
<keyword evidence="4" id="KW-0479">Metal-binding</keyword>
<dbReference type="PANTHER" id="PTHR21666">
    <property type="entry name" value="PEPTIDASE-RELATED"/>
    <property type="match status" value="1"/>
</dbReference>
<evidence type="ECO:0000313" key="13">
    <source>
        <dbReference type="Proteomes" id="UP000008963"/>
    </source>
</evidence>
<proteinExistence type="predicted"/>
<name>E1X2G3_HALMS</name>
<comment type="cofactor">
    <cofactor evidence="1">
        <name>Zn(2+)</name>
        <dbReference type="ChEBI" id="CHEBI:29105"/>
    </cofactor>
</comment>
<evidence type="ECO:0000256" key="2">
    <source>
        <dbReference type="ARBA" id="ARBA00004196"/>
    </source>
</evidence>
<evidence type="ECO:0000256" key="4">
    <source>
        <dbReference type="ARBA" id="ARBA00022723"/>
    </source>
</evidence>
<evidence type="ECO:0000256" key="5">
    <source>
        <dbReference type="ARBA" id="ARBA00022729"/>
    </source>
</evidence>
<feature type="domain" description="M23ase beta-sheet core" evidence="10">
    <location>
        <begin position="279"/>
        <end position="374"/>
    </location>
</feature>
<gene>
    <name evidence="12" type="ordered locus">BMS_1914</name>
</gene>
<dbReference type="STRING" id="862908.BMS_1914"/>
<dbReference type="InterPro" id="IPR016047">
    <property type="entry name" value="M23ase_b-sheet_dom"/>
</dbReference>
<evidence type="ECO:0000256" key="6">
    <source>
        <dbReference type="ARBA" id="ARBA00022801"/>
    </source>
</evidence>
<feature type="signal peptide" evidence="9">
    <location>
        <begin position="1"/>
        <end position="21"/>
    </location>
</feature>
<reference evidence="13" key="1">
    <citation type="journal article" date="2013" name="ISME J.">
        <title>A small predatory core genome in the divergent marine Bacteriovorax marinus SJ and the terrestrial Bdellovibrio bacteriovorus.</title>
        <authorList>
            <person name="Crossman L.C."/>
            <person name="Chen H."/>
            <person name="Cerdeno-Tarraga A.M."/>
            <person name="Brooks K."/>
            <person name="Quail M.A."/>
            <person name="Pineiro S.A."/>
            <person name="Hobley L."/>
            <person name="Sockett R.E."/>
            <person name="Bentley S.D."/>
            <person name="Parkhill J."/>
            <person name="Williams H.N."/>
            <person name="Stine O.C."/>
        </authorList>
    </citation>
    <scope>NUCLEOTIDE SEQUENCE [LARGE SCALE GENOMIC DNA]</scope>
    <source>
        <strain evidence="13">ATCC BAA-682 / DSM 15412 / SJ</strain>
    </source>
</reference>
<keyword evidence="3" id="KW-0645">Protease</keyword>
<keyword evidence="6" id="KW-0378">Hydrolase</keyword>
<keyword evidence="8" id="KW-0482">Metalloprotease</keyword>
<dbReference type="PATRIC" id="fig|862908.3.peg.1815"/>
<dbReference type="GO" id="GO:0004222">
    <property type="term" value="F:metalloendopeptidase activity"/>
    <property type="evidence" value="ECO:0007669"/>
    <property type="project" value="TreeGrafter"/>
</dbReference>
<feature type="domain" description="Csd3-like second N-terminal" evidence="11">
    <location>
        <begin position="139"/>
        <end position="261"/>
    </location>
</feature>
<dbReference type="Pfam" id="PF01551">
    <property type="entry name" value="Peptidase_M23"/>
    <property type="match status" value="1"/>
</dbReference>